<dbReference type="AlphaFoldDB" id="A0A255H725"/>
<protein>
    <submittedName>
        <fullName evidence="2">Uncharacterized protein</fullName>
    </submittedName>
</protein>
<evidence type="ECO:0000313" key="3">
    <source>
        <dbReference type="Proteomes" id="UP000216311"/>
    </source>
</evidence>
<dbReference type="EMBL" id="NMVQ01000007">
    <property type="protein sequence ID" value="OYO23468.1"/>
    <property type="molecule type" value="Genomic_DNA"/>
</dbReference>
<reference evidence="2 3" key="1">
    <citation type="submission" date="2017-07" db="EMBL/GenBank/DDBJ databases">
        <title>Draft whole genome sequences of clinical Proprionibacteriaceae strains.</title>
        <authorList>
            <person name="Bernier A.-M."/>
            <person name="Bernard K."/>
            <person name="Domingo M.-C."/>
        </authorList>
    </citation>
    <scope>NUCLEOTIDE SEQUENCE [LARGE SCALE GENOMIC DNA]</scope>
    <source>
        <strain evidence="2 3">NML 130396</strain>
    </source>
</reference>
<evidence type="ECO:0000256" key="1">
    <source>
        <dbReference type="SAM" id="Phobius"/>
    </source>
</evidence>
<accession>A0A255H725</accession>
<dbReference type="OrthoDB" id="3734178at2"/>
<comment type="caution">
    <text evidence="2">The sequence shown here is derived from an EMBL/GenBank/DDBJ whole genome shotgun (WGS) entry which is preliminary data.</text>
</comment>
<keyword evidence="3" id="KW-1185">Reference proteome</keyword>
<organism evidence="2 3">
    <name type="scientific">Enemella dayhoffiae</name>
    <dbReference type="NCBI Taxonomy" id="2016507"/>
    <lineage>
        <taxon>Bacteria</taxon>
        <taxon>Bacillati</taxon>
        <taxon>Actinomycetota</taxon>
        <taxon>Actinomycetes</taxon>
        <taxon>Propionibacteriales</taxon>
        <taxon>Propionibacteriaceae</taxon>
        <taxon>Enemella</taxon>
    </lineage>
</organism>
<evidence type="ECO:0000313" key="2">
    <source>
        <dbReference type="EMBL" id="OYO23468.1"/>
    </source>
</evidence>
<feature type="transmembrane region" description="Helical" evidence="1">
    <location>
        <begin position="135"/>
        <end position="154"/>
    </location>
</feature>
<keyword evidence="1" id="KW-1133">Transmembrane helix</keyword>
<dbReference type="RefSeq" id="WP_094363226.1">
    <property type="nucleotide sequence ID" value="NZ_NMVQ01000007.1"/>
</dbReference>
<proteinExistence type="predicted"/>
<name>A0A255H725_9ACTN</name>
<keyword evidence="1" id="KW-0812">Transmembrane</keyword>
<sequence>MTSTPPPGQYPGQVPGAVPPSPVEWQVIEHVPGDPWSAELVIWSGEAIDGIAVPLDEELLGVMAEVRRRRDDVDATFDGDHGASLRQAQGPDERALGAYEDEESGSRIGRWWQGLGRTTGSAQADRWLENIPVRWQLIGAGVLLLVFVLVMVIGRLL</sequence>
<dbReference type="Proteomes" id="UP000216311">
    <property type="component" value="Unassembled WGS sequence"/>
</dbReference>
<gene>
    <name evidence="2" type="ORF">CGZ93_05865</name>
</gene>
<keyword evidence="1" id="KW-0472">Membrane</keyword>